<dbReference type="InterPro" id="IPR036259">
    <property type="entry name" value="MFS_trans_sf"/>
</dbReference>
<feature type="transmembrane region" description="Helical" evidence="6">
    <location>
        <begin position="66"/>
        <end position="85"/>
    </location>
</feature>
<name>A0A345NKI4_9MICO</name>
<evidence type="ECO:0000256" key="3">
    <source>
        <dbReference type="ARBA" id="ARBA00022989"/>
    </source>
</evidence>
<evidence type="ECO:0000256" key="2">
    <source>
        <dbReference type="ARBA" id="ARBA00022692"/>
    </source>
</evidence>
<comment type="subcellular location">
    <subcellularLocation>
        <location evidence="1">Cell membrane</location>
        <topology evidence="1">Multi-pass membrane protein</topology>
    </subcellularLocation>
</comment>
<feature type="domain" description="Major facilitator superfamily (MFS) profile" evidence="7">
    <location>
        <begin position="1"/>
        <end position="380"/>
    </location>
</feature>
<dbReference type="GO" id="GO:0022857">
    <property type="term" value="F:transmembrane transporter activity"/>
    <property type="evidence" value="ECO:0007669"/>
    <property type="project" value="InterPro"/>
</dbReference>
<evidence type="ECO:0000259" key="7">
    <source>
        <dbReference type="PROSITE" id="PS50850"/>
    </source>
</evidence>
<dbReference type="AlphaFoldDB" id="A0A345NKI4"/>
<protein>
    <submittedName>
        <fullName evidence="8">MFS transporter</fullName>
    </submittedName>
</protein>
<dbReference type="InterPro" id="IPR020846">
    <property type="entry name" value="MFS_dom"/>
</dbReference>
<feature type="transmembrane region" description="Helical" evidence="6">
    <location>
        <begin position="131"/>
        <end position="151"/>
    </location>
</feature>
<feature type="transmembrane region" description="Helical" evidence="6">
    <location>
        <begin position="157"/>
        <end position="176"/>
    </location>
</feature>
<evidence type="ECO:0000313" key="9">
    <source>
        <dbReference type="Proteomes" id="UP000253790"/>
    </source>
</evidence>
<feature type="transmembrane region" description="Helical" evidence="6">
    <location>
        <begin position="328"/>
        <end position="350"/>
    </location>
</feature>
<feature type="transmembrane region" description="Helical" evidence="6">
    <location>
        <begin position="293"/>
        <end position="316"/>
    </location>
</feature>
<feature type="transmembrane region" description="Helical" evidence="6">
    <location>
        <begin position="30"/>
        <end position="54"/>
    </location>
</feature>
<accession>A0A345NKI4</accession>
<organism evidence="8 9">
    <name type="scientific">Ornithinimicrobium avium</name>
    <dbReference type="NCBI Taxonomy" id="2283195"/>
    <lineage>
        <taxon>Bacteria</taxon>
        <taxon>Bacillati</taxon>
        <taxon>Actinomycetota</taxon>
        <taxon>Actinomycetes</taxon>
        <taxon>Micrococcales</taxon>
        <taxon>Ornithinimicrobiaceae</taxon>
        <taxon>Ornithinimicrobium</taxon>
    </lineage>
</organism>
<dbReference type="PANTHER" id="PTHR23527:SF1">
    <property type="entry name" value="BLL3282 PROTEIN"/>
    <property type="match status" value="1"/>
</dbReference>
<keyword evidence="3 6" id="KW-1133">Transmembrane helix</keyword>
<dbReference type="OrthoDB" id="5176013at2"/>
<dbReference type="InterPro" id="IPR052952">
    <property type="entry name" value="MFS-Transporter"/>
</dbReference>
<dbReference type="Gene3D" id="1.20.1250.20">
    <property type="entry name" value="MFS general substrate transporter like domains"/>
    <property type="match status" value="2"/>
</dbReference>
<feature type="transmembrane region" description="Helical" evidence="6">
    <location>
        <begin position="236"/>
        <end position="255"/>
    </location>
</feature>
<evidence type="ECO:0000256" key="5">
    <source>
        <dbReference type="SAM" id="MobiDB-lite"/>
    </source>
</evidence>
<feature type="transmembrane region" description="Helical" evidence="6">
    <location>
        <begin position="197"/>
        <end position="224"/>
    </location>
</feature>
<evidence type="ECO:0000256" key="4">
    <source>
        <dbReference type="ARBA" id="ARBA00023136"/>
    </source>
</evidence>
<keyword evidence="9" id="KW-1185">Reference proteome</keyword>
<feature type="transmembrane region" description="Helical" evidence="6">
    <location>
        <begin position="267"/>
        <end position="287"/>
    </location>
</feature>
<dbReference type="PANTHER" id="PTHR23527">
    <property type="entry name" value="BLL3282 PROTEIN"/>
    <property type="match status" value="1"/>
</dbReference>
<dbReference type="Pfam" id="PF07690">
    <property type="entry name" value="MFS_1"/>
    <property type="match status" value="2"/>
</dbReference>
<keyword evidence="2 6" id="KW-0812">Transmembrane</keyword>
<dbReference type="InterPro" id="IPR011701">
    <property type="entry name" value="MFS"/>
</dbReference>
<reference evidence="8 9" key="1">
    <citation type="submission" date="2018-07" db="EMBL/GenBank/DDBJ databases">
        <title>Complete genome sequencing of Ornithinimicrobium sp. AMA3305.</title>
        <authorList>
            <person name="Bae J.-W."/>
        </authorList>
    </citation>
    <scope>NUCLEOTIDE SEQUENCE [LARGE SCALE GENOMIC DNA]</scope>
    <source>
        <strain evidence="8 9">AMA3305</strain>
    </source>
</reference>
<sequence length="421" mass="41851">MLGASALTVLGALPPFLVGAQAVLITRDLGFGAAGVGLVVSVFFAAAALLTIAASGRFERMSSRTGRVLAGALVALGCLSVAVAVRDLVGLAVAMLVLGAANATCQGTSNRTVAALLPPHRRGLGFGIKQAAVPTAIMLGGLAVPTTTALLGWRSTFAITGTVGVLVMVTALLGGRRGARVPAPQTARRAPGPDDRAPWGPLVLCAVAVGAASMACNFVGAFLATWAHEVGLSVEQAGWLMAGGSATSVVVRVLTGARADGRFGGNLPVVAAMMLGGAAAVTGLGALPFPSAVVILGVVAFAAGWSWPGLMLYAVARLGRDAPTQATSVVQAGTFLGGALGPVLLGLVVGAAGFRWAWSVAGALFLLSAILILLARVGFGQDLLRRPPASVFHYGGGRSRPRRTTGGAAGGAGTATLRDGG</sequence>
<keyword evidence="4 6" id="KW-0472">Membrane</keyword>
<dbReference type="KEGG" id="orn:DV701_04845"/>
<feature type="region of interest" description="Disordered" evidence="5">
    <location>
        <begin position="395"/>
        <end position="421"/>
    </location>
</feature>
<dbReference type="EMBL" id="CP031229">
    <property type="protein sequence ID" value="AXH95542.1"/>
    <property type="molecule type" value="Genomic_DNA"/>
</dbReference>
<dbReference type="PROSITE" id="PS50850">
    <property type="entry name" value="MFS"/>
    <property type="match status" value="1"/>
</dbReference>
<dbReference type="Proteomes" id="UP000253790">
    <property type="component" value="Chromosome"/>
</dbReference>
<proteinExistence type="predicted"/>
<feature type="transmembrane region" description="Helical" evidence="6">
    <location>
        <begin position="356"/>
        <end position="379"/>
    </location>
</feature>
<evidence type="ECO:0000256" key="1">
    <source>
        <dbReference type="ARBA" id="ARBA00004651"/>
    </source>
</evidence>
<dbReference type="GO" id="GO:0005886">
    <property type="term" value="C:plasma membrane"/>
    <property type="evidence" value="ECO:0007669"/>
    <property type="project" value="UniProtKB-SubCell"/>
</dbReference>
<dbReference type="SUPFAM" id="SSF103473">
    <property type="entry name" value="MFS general substrate transporter"/>
    <property type="match status" value="1"/>
</dbReference>
<gene>
    <name evidence="8" type="ORF">DV701_04845</name>
</gene>
<evidence type="ECO:0000313" key="8">
    <source>
        <dbReference type="EMBL" id="AXH95542.1"/>
    </source>
</evidence>
<evidence type="ECO:0000256" key="6">
    <source>
        <dbReference type="SAM" id="Phobius"/>
    </source>
</evidence>